<protein>
    <submittedName>
        <fullName evidence="5">Interferon-induced GTP-binding protein Mx2</fullName>
    </submittedName>
</protein>
<dbReference type="GO" id="GO:0005525">
    <property type="term" value="F:GTP binding"/>
    <property type="evidence" value="ECO:0007669"/>
    <property type="project" value="InterPro"/>
</dbReference>
<dbReference type="InterPro" id="IPR020850">
    <property type="entry name" value="GED_dom"/>
</dbReference>
<evidence type="ECO:0000313" key="6">
    <source>
        <dbReference type="Proteomes" id="UP000028545"/>
    </source>
</evidence>
<name>A0A084FZI5_PSEDA</name>
<gene>
    <name evidence="5" type="ORF">SAPIO_CDS8388</name>
</gene>
<evidence type="ECO:0000259" key="3">
    <source>
        <dbReference type="PROSITE" id="PS51388"/>
    </source>
</evidence>
<dbReference type="InterPro" id="IPR045063">
    <property type="entry name" value="Dynamin_N"/>
</dbReference>
<dbReference type="PRINTS" id="PR00195">
    <property type="entry name" value="DYNAMIN"/>
</dbReference>
<keyword evidence="2" id="KW-0342">GTP-binding</keyword>
<dbReference type="SUPFAM" id="SSF52540">
    <property type="entry name" value="P-loop containing nucleoside triphosphate hydrolases"/>
    <property type="match status" value="1"/>
</dbReference>
<dbReference type="GO" id="GO:0000266">
    <property type="term" value="P:mitochondrial fission"/>
    <property type="evidence" value="ECO:0007669"/>
    <property type="project" value="TreeGrafter"/>
</dbReference>
<dbReference type="GO" id="GO:0005739">
    <property type="term" value="C:mitochondrion"/>
    <property type="evidence" value="ECO:0007669"/>
    <property type="project" value="TreeGrafter"/>
</dbReference>
<dbReference type="OrthoDB" id="415706at2759"/>
<keyword evidence="1" id="KW-0547">Nucleotide-binding</keyword>
<dbReference type="GO" id="GO:0048312">
    <property type="term" value="P:intracellular distribution of mitochondria"/>
    <property type="evidence" value="ECO:0007669"/>
    <property type="project" value="TreeGrafter"/>
</dbReference>
<reference evidence="5 6" key="1">
    <citation type="journal article" date="2014" name="Genome Announc.">
        <title>Draft genome sequence of the pathogenic fungus Scedosporium apiospermum.</title>
        <authorList>
            <person name="Vandeputte P."/>
            <person name="Ghamrawi S."/>
            <person name="Rechenmann M."/>
            <person name="Iltis A."/>
            <person name="Giraud S."/>
            <person name="Fleury M."/>
            <person name="Thornton C."/>
            <person name="Delhaes L."/>
            <person name="Meyer W."/>
            <person name="Papon N."/>
            <person name="Bouchara J.P."/>
        </authorList>
    </citation>
    <scope>NUCLEOTIDE SEQUENCE [LARGE SCALE GENOMIC DNA]</scope>
    <source>
        <strain evidence="5 6">IHEM 14462</strain>
    </source>
</reference>
<dbReference type="GO" id="GO:0005874">
    <property type="term" value="C:microtubule"/>
    <property type="evidence" value="ECO:0007669"/>
    <property type="project" value="TreeGrafter"/>
</dbReference>
<evidence type="ECO:0000313" key="5">
    <source>
        <dbReference type="EMBL" id="KEZ40497.1"/>
    </source>
</evidence>
<feature type="domain" description="Dynamin-type G" evidence="4">
    <location>
        <begin position="25"/>
        <end position="319"/>
    </location>
</feature>
<dbReference type="KEGG" id="sapo:SAPIO_CDS8388"/>
<dbReference type="PROSITE" id="PS51388">
    <property type="entry name" value="GED"/>
    <property type="match status" value="1"/>
</dbReference>
<dbReference type="PROSITE" id="PS51718">
    <property type="entry name" value="G_DYNAMIN_2"/>
    <property type="match status" value="1"/>
</dbReference>
<evidence type="ECO:0000259" key="4">
    <source>
        <dbReference type="PROSITE" id="PS51718"/>
    </source>
</evidence>
<dbReference type="EMBL" id="JOWA01000121">
    <property type="protein sequence ID" value="KEZ40497.1"/>
    <property type="molecule type" value="Genomic_DNA"/>
</dbReference>
<dbReference type="Gene3D" id="3.40.50.300">
    <property type="entry name" value="P-loop containing nucleotide triphosphate hydrolases"/>
    <property type="match status" value="1"/>
</dbReference>
<dbReference type="GO" id="GO:0008017">
    <property type="term" value="F:microtubule binding"/>
    <property type="evidence" value="ECO:0007669"/>
    <property type="project" value="TreeGrafter"/>
</dbReference>
<dbReference type="GO" id="GO:0006897">
    <property type="term" value="P:endocytosis"/>
    <property type="evidence" value="ECO:0007669"/>
    <property type="project" value="TreeGrafter"/>
</dbReference>
<dbReference type="HOGENOM" id="CLU_008964_7_2_1"/>
<dbReference type="GO" id="GO:0003924">
    <property type="term" value="F:GTPase activity"/>
    <property type="evidence" value="ECO:0007669"/>
    <property type="project" value="InterPro"/>
</dbReference>
<dbReference type="GO" id="GO:0016020">
    <property type="term" value="C:membrane"/>
    <property type="evidence" value="ECO:0007669"/>
    <property type="project" value="TreeGrafter"/>
</dbReference>
<dbReference type="PANTHER" id="PTHR11566:SF215">
    <property type="entry name" value="DYNAMIN GTPASE"/>
    <property type="match status" value="1"/>
</dbReference>
<accession>A0A084FZI5</accession>
<keyword evidence="6" id="KW-1185">Reference proteome</keyword>
<dbReference type="InterPro" id="IPR001401">
    <property type="entry name" value="Dynamin_GTPase"/>
</dbReference>
<dbReference type="Pfam" id="PF01031">
    <property type="entry name" value="Dynamin_M"/>
    <property type="match status" value="1"/>
</dbReference>
<comment type="caution">
    <text evidence="5">The sequence shown here is derived from an EMBL/GenBank/DDBJ whole genome shotgun (WGS) entry which is preliminary data.</text>
</comment>
<evidence type="ECO:0000256" key="1">
    <source>
        <dbReference type="ARBA" id="ARBA00022741"/>
    </source>
</evidence>
<dbReference type="RefSeq" id="XP_016640296.1">
    <property type="nucleotide sequence ID" value="XM_016790033.1"/>
</dbReference>
<dbReference type="InterPro" id="IPR022812">
    <property type="entry name" value="Dynamin"/>
</dbReference>
<feature type="domain" description="GED" evidence="3">
    <location>
        <begin position="642"/>
        <end position="730"/>
    </location>
</feature>
<evidence type="ECO:0000256" key="2">
    <source>
        <dbReference type="ARBA" id="ARBA00023134"/>
    </source>
</evidence>
<dbReference type="AlphaFoldDB" id="A0A084FZI5"/>
<dbReference type="InterPro" id="IPR000375">
    <property type="entry name" value="Dynamin_stalk"/>
</dbReference>
<dbReference type="OMA" id="EIHDILW"/>
<sequence length="730" mass="82132">MSDLIGSAALLSKIDQLRELNVGSMVPLPQMVVVGDQSSGKSSLLESLTNIPFPTDAELCTRYATQITSRRDDESRVDISLLPGPSATIERKKKLAEFKRPSLTPEEFRAKFPELLREVNACLGIRTDINNESNSTGTVFTDDVLKIEIRSPKEDYLTIIDVPGIFRNPQGVTTKSDIEMVRKMVENYIKDRRTIILAVLPSNVDIATQEILSLAEDHDPKGERTLGVLTKPDIVKERSGKNVVCNLVLGKKKPLTLGYYVVCNRGADDDDVYKTPEQRELMFNEAPWNTLPRERVGIAALKAQLTQLLSEITKREFIPLRQEVIELQRKNEHDLGALGSPRETETEQRTYLSSIAGKFQTLLTSAVMGHYVQDDAFDKNPELRLSTIIVNRADDLVTEFGEKGHEWKFATKKNQTKLEDVKESSASLVAAMIPQDLNGVIGSDFSVISNSSEDTNASSFLEDDGLSDFLHSLPDFNNPQIGIEDWIKDIYKRNRGPELCSFGGSILCSAFKEQSSRWEDFAKAYVSDCIGAIHAFIRRALNLLCPSGLDDEIWSFLADEVIERYKASLEKAVFLTNVERNLKPYTLNHDYSSEVNKARSIRLGEALRSRSRASPHSENVITIDLSSIDQFSDQKASIDHFKDEIHDALESYYKVAAERFLDNLYMQAVDYCLMNGNDTPLKVFSQEWVIGLSSDQLEMLVGDSHKTRAQRDTLKRRREDLAKAMKILRG</sequence>
<dbReference type="PANTHER" id="PTHR11566">
    <property type="entry name" value="DYNAMIN"/>
    <property type="match status" value="1"/>
</dbReference>
<dbReference type="InterPro" id="IPR030381">
    <property type="entry name" value="G_DYNAMIN_dom"/>
</dbReference>
<dbReference type="VEuPathDB" id="FungiDB:SAPIO_CDS8388"/>
<dbReference type="InterPro" id="IPR027417">
    <property type="entry name" value="P-loop_NTPase"/>
</dbReference>
<dbReference type="CDD" id="cd08771">
    <property type="entry name" value="DLP_1"/>
    <property type="match status" value="1"/>
</dbReference>
<dbReference type="GO" id="GO:0016559">
    <property type="term" value="P:peroxisome fission"/>
    <property type="evidence" value="ECO:0007669"/>
    <property type="project" value="TreeGrafter"/>
</dbReference>
<dbReference type="Pfam" id="PF00350">
    <property type="entry name" value="Dynamin_N"/>
    <property type="match status" value="1"/>
</dbReference>
<organism evidence="5 6">
    <name type="scientific">Pseudallescheria apiosperma</name>
    <name type="common">Scedosporium apiospermum</name>
    <dbReference type="NCBI Taxonomy" id="563466"/>
    <lineage>
        <taxon>Eukaryota</taxon>
        <taxon>Fungi</taxon>
        <taxon>Dikarya</taxon>
        <taxon>Ascomycota</taxon>
        <taxon>Pezizomycotina</taxon>
        <taxon>Sordariomycetes</taxon>
        <taxon>Hypocreomycetidae</taxon>
        <taxon>Microascales</taxon>
        <taxon>Microascaceae</taxon>
        <taxon>Scedosporium</taxon>
    </lineage>
</organism>
<proteinExistence type="predicted"/>
<dbReference type="SMART" id="SM00053">
    <property type="entry name" value="DYNc"/>
    <property type="match status" value="1"/>
</dbReference>
<dbReference type="Proteomes" id="UP000028545">
    <property type="component" value="Unassembled WGS sequence"/>
</dbReference>
<dbReference type="GeneID" id="27727460"/>